<dbReference type="InterPro" id="IPR014716">
    <property type="entry name" value="Fibrinogen_a/b/g_C_1"/>
</dbReference>
<feature type="domain" description="Fibrinogen C-terminal" evidence="6">
    <location>
        <begin position="173"/>
        <end position="223"/>
    </location>
</feature>
<feature type="chain" id="PRO_5041000275" description="Fibrinogen C-terminal domain-containing protein" evidence="5">
    <location>
        <begin position="22"/>
        <end position="382"/>
    </location>
</feature>
<organism evidence="7 8">
    <name type="scientific">Desmophyllum pertusum</name>
    <dbReference type="NCBI Taxonomy" id="174260"/>
    <lineage>
        <taxon>Eukaryota</taxon>
        <taxon>Metazoa</taxon>
        <taxon>Cnidaria</taxon>
        <taxon>Anthozoa</taxon>
        <taxon>Hexacorallia</taxon>
        <taxon>Scleractinia</taxon>
        <taxon>Caryophylliina</taxon>
        <taxon>Caryophylliidae</taxon>
        <taxon>Desmophyllum</taxon>
    </lineage>
</organism>
<comment type="caution">
    <text evidence="7">The sequence shown here is derived from an EMBL/GenBank/DDBJ whole genome shotgun (WGS) entry which is preliminary data.</text>
</comment>
<dbReference type="Gene3D" id="3.90.215.10">
    <property type="entry name" value="Gamma Fibrinogen, chain A, domain 1"/>
    <property type="match status" value="1"/>
</dbReference>
<evidence type="ECO:0000259" key="6">
    <source>
        <dbReference type="PROSITE" id="PS51406"/>
    </source>
</evidence>
<dbReference type="AlphaFoldDB" id="A0A9X0CCT0"/>
<dbReference type="SUPFAM" id="SSF56496">
    <property type="entry name" value="Fibrinogen C-terminal domain-like"/>
    <property type="match status" value="1"/>
</dbReference>
<keyword evidence="1" id="KW-0479">Metal-binding</keyword>
<dbReference type="InterPro" id="IPR036056">
    <property type="entry name" value="Fibrinogen-like_C"/>
</dbReference>
<dbReference type="Proteomes" id="UP001163046">
    <property type="component" value="Unassembled WGS sequence"/>
</dbReference>
<dbReference type="PANTHER" id="PTHR16146">
    <property type="entry name" value="INTELECTIN"/>
    <property type="match status" value="1"/>
</dbReference>
<evidence type="ECO:0000256" key="4">
    <source>
        <dbReference type="ARBA" id="ARBA00023157"/>
    </source>
</evidence>
<dbReference type="NCBIfam" id="NF040941">
    <property type="entry name" value="GGGWT_bact"/>
    <property type="match status" value="1"/>
</dbReference>
<dbReference type="GO" id="GO:0070492">
    <property type="term" value="F:oligosaccharide binding"/>
    <property type="evidence" value="ECO:0007669"/>
    <property type="project" value="TreeGrafter"/>
</dbReference>
<evidence type="ECO:0000313" key="8">
    <source>
        <dbReference type="Proteomes" id="UP001163046"/>
    </source>
</evidence>
<dbReference type="InterPro" id="IPR002181">
    <property type="entry name" value="Fibrinogen_a/b/g_C_dom"/>
</dbReference>
<keyword evidence="2" id="KW-0430">Lectin</keyword>
<keyword evidence="5" id="KW-0732">Signal</keyword>
<sequence length="382" mass="42349">MVKMTILAVLFLMICFSEVDRARGYGTDPCSDYRKLSGADRAAGYNKLTRKSDKRRTWKEGWYRFTSDAGDKMAAMETSGGDCLKSPACGAKFPVYLLKPHPDNLQPEESVQATICYTTGKTCCGKTQKIQIKKCTGFFIYKLPSACLKRGRYCGNKAPKKPDCDENKLLFGLSKKHAAKSCKEIKEKRKDADSGVYWVKPDGINPLQAYCDQETDGGGWTLVYSYTFTNFKSFRSGTNAITPRPNWPISNINGNIGPSTTPPRSETDYNAMDFNQWKNLGHEFMIKSNINHWIACKDGTGSLVDFRAGSLQCRVIKNIASKCHNYVPDKLILHSAGNPAGSCLGPDLIRSQSSSCSRSTTTSKLTREPEIGLPMILVVPTN</sequence>
<gene>
    <name evidence="7" type="ORF">OS493_035173</name>
</gene>
<keyword evidence="8" id="KW-1185">Reference proteome</keyword>
<accession>A0A9X0CCT0</accession>
<proteinExistence type="predicted"/>
<evidence type="ECO:0000313" key="7">
    <source>
        <dbReference type="EMBL" id="KAJ7321196.1"/>
    </source>
</evidence>
<protein>
    <recommendedName>
        <fullName evidence="6">Fibrinogen C-terminal domain-containing protein</fullName>
    </recommendedName>
</protein>
<evidence type="ECO:0000256" key="3">
    <source>
        <dbReference type="ARBA" id="ARBA00022837"/>
    </source>
</evidence>
<evidence type="ECO:0000256" key="1">
    <source>
        <dbReference type="ARBA" id="ARBA00022723"/>
    </source>
</evidence>
<dbReference type="EMBL" id="MU827829">
    <property type="protein sequence ID" value="KAJ7321196.1"/>
    <property type="molecule type" value="Genomic_DNA"/>
</dbReference>
<dbReference type="Pfam" id="PF00147">
    <property type="entry name" value="Fibrinogen_C"/>
    <property type="match status" value="1"/>
</dbReference>
<feature type="signal peptide" evidence="5">
    <location>
        <begin position="1"/>
        <end position="21"/>
    </location>
</feature>
<dbReference type="PROSITE" id="PS51406">
    <property type="entry name" value="FIBRINOGEN_C_2"/>
    <property type="match status" value="1"/>
</dbReference>
<keyword evidence="4" id="KW-1015">Disulfide bond</keyword>
<dbReference type="GO" id="GO:0005615">
    <property type="term" value="C:extracellular space"/>
    <property type="evidence" value="ECO:0007669"/>
    <property type="project" value="TreeGrafter"/>
</dbReference>
<evidence type="ECO:0000256" key="2">
    <source>
        <dbReference type="ARBA" id="ARBA00022734"/>
    </source>
</evidence>
<name>A0A9X0CCT0_9CNID</name>
<dbReference type="OrthoDB" id="5971203at2759"/>
<dbReference type="PANTHER" id="PTHR16146:SF46">
    <property type="entry name" value="INTELECTIN-1A-RELATED"/>
    <property type="match status" value="1"/>
</dbReference>
<evidence type="ECO:0000256" key="5">
    <source>
        <dbReference type="SAM" id="SignalP"/>
    </source>
</evidence>
<keyword evidence="3" id="KW-0106">Calcium</keyword>
<dbReference type="GO" id="GO:0046872">
    <property type="term" value="F:metal ion binding"/>
    <property type="evidence" value="ECO:0007669"/>
    <property type="project" value="UniProtKB-KW"/>
</dbReference>
<reference evidence="7" key="1">
    <citation type="submission" date="2023-01" db="EMBL/GenBank/DDBJ databases">
        <title>Genome assembly of the deep-sea coral Lophelia pertusa.</title>
        <authorList>
            <person name="Herrera S."/>
            <person name="Cordes E."/>
        </authorList>
    </citation>
    <scope>NUCLEOTIDE SEQUENCE</scope>
    <source>
        <strain evidence="7">USNM1676648</strain>
        <tissue evidence="7">Polyp</tissue>
    </source>
</reference>